<dbReference type="EMBL" id="OX465086">
    <property type="protein sequence ID" value="CAI9260613.1"/>
    <property type="molecule type" value="Genomic_DNA"/>
</dbReference>
<evidence type="ECO:0000256" key="1">
    <source>
        <dbReference type="SAM" id="MobiDB-lite"/>
    </source>
</evidence>
<dbReference type="Pfam" id="PF05678">
    <property type="entry name" value="VQ"/>
    <property type="match status" value="1"/>
</dbReference>
<dbReference type="InterPro" id="IPR008889">
    <property type="entry name" value="VQ"/>
</dbReference>
<evidence type="ECO:0000259" key="2">
    <source>
        <dbReference type="Pfam" id="PF05678"/>
    </source>
</evidence>
<reference evidence="3" key="1">
    <citation type="submission" date="2023-04" db="EMBL/GenBank/DDBJ databases">
        <authorList>
            <person name="Vijverberg K."/>
            <person name="Xiong W."/>
            <person name="Schranz E."/>
        </authorList>
    </citation>
    <scope>NUCLEOTIDE SEQUENCE</scope>
</reference>
<dbReference type="Proteomes" id="UP001177003">
    <property type="component" value="Chromosome 0"/>
</dbReference>
<name>A0AA35Y7E5_LACSI</name>
<feature type="region of interest" description="Disordered" evidence="1">
    <location>
        <begin position="38"/>
        <end position="72"/>
    </location>
</feature>
<keyword evidence="4" id="KW-1185">Reference proteome</keyword>
<gene>
    <name evidence="3" type="ORF">LSALG_LOCUS1443</name>
</gene>
<organism evidence="3 4">
    <name type="scientific">Lactuca saligna</name>
    <name type="common">Willowleaf lettuce</name>
    <dbReference type="NCBI Taxonomy" id="75948"/>
    <lineage>
        <taxon>Eukaryota</taxon>
        <taxon>Viridiplantae</taxon>
        <taxon>Streptophyta</taxon>
        <taxon>Embryophyta</taxon>
        <taxon>Tracheophyta</taxon>
        <taxon>Spermatophyta</taxon>
        <taxon>Magnoliopsida</taxon>
        <taxon>eudicotyledons</taxon>
        <taxon>Gunneridae</taxon>
        <taxon>Pentapetalae</taxon>
        <taxon>asterids</taxon>
        <taxon>campanulids</taxon>
        <taxon>Asterales</taxon>
        <taxon>Asteraceae</taxon>
        <taxon>Cichorioideae</taxon>
        <taxon>Cichorieae</taxon>
        <taxon>Lactucinae</taxon>
        <taxon>Lactuca</taxon>
    </lineage>
</organism>
<feature type="domain" description="VQ" evidence="2">
    <location>
        <begin position="71"/>
        <end position="94"/>
    </location>
</feature>
<dbReference type="PANTHER" id="PTHR33179:SF29">
    <property type="entry name" value="OS06G0666400 PROTEIN"/>
    <property type="match status" value="1"/>
</dbReference>
<dbReference type="PANTHER" id="PTHR33179">
    <property type="entry name" value="VQ MOTIF-CONTAINING PROTEIN"/>
    <property type="match status" value="1"/>
</dbReference>
<sequence length="200" mass="21857">MATPNNEWLQIYQNNLTGTSQPSTLQWSGHVTNATTVTTTTTASSVSNDKEGRVTRPTNNGRRSSRTSRRTPTTLLNTDITNFRSMVQQFTGRDGSTAFMDAPATITAPLQPLSRYGANSSSFHYYGMESRISPPDVGGYNVEVQQPPPAPQQYYTMALGNRGAGGDIHHGFVQRVQDHNEVANFSGENDDGGKDNTCMF</sequence>
<protein>
    <recommendedName>
        <fullName evidence="2">VQ domain-containing protein</fullName>
    </recommendedName>
</protein>
<dbReference type="AlphaFoldDB" id="A0AA35Y7E5"/>
<proteinExistence type="predicted"/>
<evidence type="ECO:0000313" key="3">
    <source>
        <dbReference type="EMBL" id="CAI9260613.1"/>
    </source>
</evidence>
<accession>A0AA35Y7E5</accession>
<evidence type="ECO:0000313" key="4">
    <source>
        <dbReference type="Proteomes" id="UP001177003"/>
    </source>
</evidence>
<dbReference type="InterPro" id="IPR039609">
    <property type="entry name" value="VQ_15/22"/>
</dbReference>
<feature type="compositionally biased region" description="Low complexity" evidence="1">
    <location>
        <begin position="38"/>
        <end position="47"/>
    </location>
</feature>